<evidence type="ECO:0000313" key="3">
    <source>
        <dbReference type="EMBL" id="SDW58676.1"/>
    </source>
</evidence>
<dbReference type="PROSITE" id="PS01148">
    <property type="entry name" value="UPF0033"/>
    <property type="match status" value="1"/>
</dbReference>
<dbReference type="SUPFAM" id="SSF64307">
    <property type="entry name" value="SirA-like"/>
    <property type="match status" value="1"/>
</dbReference>
<dbReference type="OrthoDB" id="9797551at2"/>
<dbReference type="InterPro" id="IPR036868">
    <property type="entry name" value="TusA-like_sf"/>
</dbReference>
<dbReference type="AlphaFoldDB" id="A0A1H2URA8"/>
<gene>
    <name evidence="3" type="ORF">SAMN05443545_102220</name>
</gene>
<feature type="domain" description="UPF0033" evidence="2">
    <location>
        <begin position="9"/>
        <end position="33"/>
    </location>
</feature>
<evidence type="ECO:0000259" key="2">
    <source>
        <dbReference type="PROSITE" id="PS01148"/>
    </source>
</evidence>
<dbReference type="GO" id="GO:0016740">
    <property type="term" value="F:transferase activity"/>
    <property type="evidence" value="ECO:0007669"/>
    <property type="project" value="UniProtKB-KW"/>
</dbReference>
<sequence>MVLQPDDVLDACGLPCPLPLLKAKQALSRMSAGEMLEVMATDAGSWRDFETFVAQTDHVMEARETRDDVYYYWIRKGAGEPMA</sequence>
<keyword evidence="3" id="KW-0808">Transferase</keyword>
<dbReference type="STRING" id="574349.SAMN05443545_102220"/>
<proteinExistence type="inferred from homology"/>
<dbReference type="PANTHER" id="PTHR33279:SF2">
    <property type="entry name" value="SULFUR CARRIER PROTEIN TUSA"/>
    <property type="match status" value="1"/>
</dbReference>
<accession>A0A1H2URA8</accession>
<dbReference type="EMBL" id="FNNI01000002">
    <property type="protein sequence ID" value="SDW58676.1"/>
    <property type="molecule type" value="Genomic_DNA"/>
</dbReference>
<reference evidence="3 4" key="1">
    <citation type="submission" date="2016-10" db="EMBL/GenBank/DDBJ databases">
        <authorList>
            <person name="de Groot N.N."/>
        </authorList>
    </citation>
    <scope>NUCLEOTIDE SEQUENCE [LARGE SCALE GENOMIC DNA]</scope>
    <source>
        <strain evidence="3 4">DSM 19219</strain>
    </source>
</reference>
<dbReference type="Proteomes" id="UP000198500">
    <property type="component" value="Unassembled WGS sequence"/>
</dbReference>
<evidence type="ECO:0000313" key="4">
    <source>
        <dbReference type="Proteomes" id="UP000198500"/>
    </source>
</evidence>
<comment type="similarity">
    <text evidence="1">Belongs to the sulfur carrier protein TusA family.</text>
</comment>
<dbReference type="Gene3D" id="3.30.110.40">
    <property type="entry name" value="TusA-like domain"/>
    <property type="match status" value="1"/>
</dbReference>
<protein>
    <submittedName>
        <fullName evidence="3">TusA-related sulfurtransferase</fullName>
    </submittedName>
</protein>
<dbReference type="Pfam" id="PF01206">
    <property type="entry name" value="TusA"/>
    <property type="match status" value="1"/>
</dbReference>
<evidence type="ECO:0000256" key="1">
    <source>
        <dbReference type="ARBA" id="ARBA00008984"/>
    </source>
</evidence>
<keyword evidence="4" id="KW-1185">Reference proteome</keyword>
<dbReference type="CDD" id="cd00291">
    <property type="entry name" value="SirA_YedF_YeeD"/>
    <property type="match status" value="1"/>
</dbReference>
<dbReference type="InterPro" id="IPR001455">
    <property type="entry name" value="TusA-like"/>
</dbReference>
<organism evidence="3 4">
    <name type="scientific">Aidingimonas halophila</name>
    <dbReference type="NCBI Taxonomy" id="574349"/>
    <lineage>
        <taxon>Bacteria</taxon>
        <taxon>Pseudomonadati</taxon>
        <taxon>Pseudomonadota</taxon>
        <taxon>Gammaproteobacteria</taxon>
        <taxon>Oceanospirillales</taxon>
        <taxon>Halomonadaceae</taxon>
        <taxon>Aidingimonas</taxon>
    </lineage>
</organism>
<name>A0A1H2URA8_9GAMM</name>
<dbReference type="RefSeq" id="WP_092568301.1">
    <property type="nucleotide sequence ID" value="NZ_BMXH01000002.1"/>
</dbReference>
<dbReference type="PANTHER" id="PTHR33279">
    <property type="entry name" value="SULFUR CARRIER PROTEIN YEDF-RELATED"/>
    <property type="match status" value="1"/>
</dbReference>